<dbReference type="InterPro" id="IPR036273">
    <property type="entry name" value="CRAL/TRIO_N_dom_sf"/>
</dbReference>
<dbReference type="AlphaFoldDB" id="B8MPD2"/>
<dbReference type="InterPro" id="IPR052578">
    <property type="entry name" value="PI_Transfer_CRAL-TRIO"/>
</dbReference>
<dbReference type="PANTHER" id="PTHR45824">
    <property type="entry name" value="GH16843P"/>
    <property type="match status" value="1"/>
</dbReference>
<dbReference type="InterPro" id="IPR001251">
    <property type="entry name" value="CRAL-TRIO_dom"/>
</dbReference>
<name>B8MPD2_TALSN</name>
<keyword evidence="4" id="KW-1185">Reference proteome</keyword>
<dbReference type="GeneID" id="8100441"/>
<feature type="compositionally biased region" description="Polar residues" evidence="1">
    <location>
        <begin position="35"/>
        <end position="55"/>
    </location>
</feature>
<dbReference type="HOGENOM" id="CLU_014001_1_1_1"/>
<dbReference type="PANTHER" id="PTHR45824:SF29">
    <property type="entry name" value="GH16843P"/>
    <property type="match status" value="1"/>
</dbReference>
<evidence type="ECO:0000313" key="4">
    <source>
        <dbReference type="Proteomes" id="UP000001745"/>
    </source>
</evidence>
<dbReference type="eggNOG" id="KOG1470">
    <property type="taxonomic scope" value="Eukaryota"/>
</dbReference>
<accession>B8MPD2</accession>
<dbReference type="GO" id="GO:0008526">
    <property type="term" value="F:phosphatidylinositol transfer activity"/>
    <property type="evidence" value="ECO:0007669"/>
    <property type="project" value="TreeGrafter"/>
</dbReference>
<dbReference type="STRING" id="441959.B8MPD2"/>
<dbReference type="Pfam" id="PF00650">
    <property type="entry name" value="CRAL_TRIO"/>
    <property type="match status" value="1"/>
</dbReference>
<evidence type="ECO:0000259" key="2">
    <source>
        <dbReference type="PROSITE" id="PS50191"/>
    </source>
</evidence>
<dbReference type="RefSeq" id="XP_002486609.1">
    <property type="nucleotide sequence ID" value="XM_002486564.1"/>
</dbReference>
<dbReference type="OMA" id="DHYTETI"/>
<proteinExistence type="predicted"/>
<protein>
    <submittedName>
        <fullName evidence="3">Phosphatidylinositol transfer protein PDR17, putative</fullName>
    </submittedName>
</protein>
<feature type="region of interest" description="Disordered" evidence="1">
    <location>
        <begin position="27"/>
        <end position="55"/>
    </location>
</feature>
<reference evidence="4" key="1">
    <citation type="journal article" date="2015" name="Genome Announc.">
        <title>Genome sequence of the AIDS-associated pathogen Penicillium marneffei (ATCC18224) and its near taxonomic relative Talaromyces stipitatus (ATCC10500).</title>
        <authorList>
            <person name="Nierman W.C."/>
            <person name="Fedorova-Abrams N.D."/>
            <person name="Andrianopoulos A."/>
        </authorList>
    </citation>
    <scope>NUCLEOTIDE SEQUENCE [LARGE SCALE GENOMIC DNA]</scope>
    <source>
        <strain evidence="4">ATCC 10500 / CBS 375.48 / QM 6759 / NRRL 1006</strain>
    </source>
</reference>
<dbReference type="Pfam" id="PF03765">
    <property type="entry name" value="CRAL_TRIO_N"/>
    <property type="match status" value="1"/>
</dbReference>
<dbReference type="Gene3D" id="3.40.525.10">
    <property type="entry name" value="CRAL-TRIO lipid binding domain"/>
    <property type="match status" value="1"/>
</dbReference>
<dbReference type="VEuPathDB" id="FungiDB:TSTA_105820"/>
<gene>
    <name evidence="3" type="ORF">TSTA_105820</name>
</gene>
<dbReference type="OrthoDB" id="75724at2759"/>
<dbReference type="FunCoup" id="B8MPD2">
    <property type="interactions" value="172"/>
</dbReference>
<dbReference type="PROSITE" id="PS50191">
    <property type="entry name" value="CRAL_TRIO"/>
    <property type="match status" value="1"/>
</dbReference>
<dbReference type="InParanoid" id="B8MPD2"/>
<sequence>MSATTVSEQSAVAIEADPEKITFVADGDAKAAASKTEQPLSKNANQGQSLTEQTNTTDVLSSFPLSVADGLITKPFREHLQSCKPQPRPELTSDQAKKYSELLDLISNLSDLPVSSKLNTPVTPLADNERMWLTQECLLRYLRATKWNVAAASERVKSTLIWRRENIGEGKLTPDYISPENEMGKHLVLGWDIHGRPCFYLIPRNECTEKGRRQVEHLIFMLERAIDLLPAGQETIALVADFGGVSRKQAASVGQTREILDFLQNHYPETLGRALAINMPLMVTIFFKLLSPFIDPATKEKLRWNEDLRQYIPPEQLAQFAGGDVRWEYDHNVYWAALNQLTEHRRKAYKERWVRSGRKIGENENYLRGGPEPPVGESTDRVS</sequence>
<organism evidence="3 4">
    <name type="scientific">Talaromyces stipitatus (strain ATCC 10500 / CBS 375.48 / QM 6759 / NRRL 1006)</name>
    <name type="common">Penicillium stipitatum</name>
    <dbReference type="NCBI Taxonomy" id="441959"/>
    <lineage>
        <taxon>Eukaryota</taxon>
        <taxon>Fungi</taxon>
        <taxon>Dikarya</taxon>
        <taxon>Ascomycota</taxon>
        <taxon>Pezizomycotina</taxon>
        <taxon>Eurotiomycetes</taxon>
        <taxon>Eurotiomycetidae</taxon>
        <taxon>Eurotiales</taxon>
        <taxon>Trichocomaceae</taxon>
        <taxon>Talaromyces</taxon>
        <taxon>Talaromyces sect. Talaromyces</taxon>
    </lineage>
</organism>
<dbReference type="InterPro" id="IPR011074">
    <property type="entry name" value="CRAL/TRIO_N_dom"/>
</dbReference>
<feature type="domain" description="CRAL-TRIO" evidence="2">
    <location>
        <begin position="188"/>
        <end position="329"/>
    </location>
</feature>
<dbReference type="SUPFAM" id="SSF52087">
    <property type="entry name" value="CRAL/TRIO domain"/>
    <property type="match status" value="1"/>
</dbReference>
<dbReference type="EMBL" id="EQ962658">
    <property type="protein sequence ID" value="EED14371.1"/>
    <property type="molecule type" value="Genomic_DNA"/>
</dbReference>
<dbReference type="InterPro" id="IPR036865">
    <property type="entry name" value="CRAL-TRIO_dom_sf"/>
</dbReference>
<evidence type="ECO:0000313" key="3">
    <source>
        <dbReference type="EMBL" id="EED14371.1"/>
    </source>
</evidence>
<dbReference type="SMART" id="SM00516">
    <property type="entry name" value="SEC14"/>
    <property type="match status" value="1"/>
</dbReference>
<dbReference type="PhylomeDB" id="B8MPD2"/>
<dbReference type="SUPFAM" id="SSF46938">
    <property type="entry name" value="CRAL/TRIO N-terminal domain"/>
    <property type="match status" value="1"/>
</dbReference>
<evidence type="ECO:0000256" key="1">
    <source>
        <dbReference type="SAM" id="MobiDB-lite"/>
    </source>
</evidence>
<feature type="region of interest" description="Disordered" evidence="1">
    <location>
        <begin position="362"/>
        <end position="383"/>
    </location>
</feature>
<dbReference type="Proteomes" id="UP000001745">
    <property type="component" value="Unassembled WGS sequence"/>
</dbReference>
<dbReference type="CDD" id="cd00170">
    <property type="entry name" value="SEC14"/>
    <property type="match status" value="1"/>
</dbReference>
<dbReference type="SMART" id="SM01100">
    <property type="entry name" value="CRAL_TRIO_N"/>
    <property type="match status" value="1"/>
</dbReference>